<dbReference type="GeneID" id="20324730"/>
<keyword evidence="2" id="KW-1185">Reference proteome</keyword>
<dbReference type="Proteomes" id="UP000054324">
    <property type="component" value="Unassembled WGS sequence"/>
</dbReference>
<dbReference type="EMBL" id="KL597002">
    <property type="protein sequence ID" value="KER21011.1"/>
    <property type="molecule type" value="Genomic_DNA"/>
</dbReference>
<proteinExistence type="predicted"/>
<protein>
    <submittedName>
        <fullName evidence="1">Uncharacterized protein</fullName>
    </submittedName>
</protein>
<dbReference type="KEGG" id="ovi:T265_10562"/>
<evidence type="ECO:0000313" key="1">
    <source>
        <dbReference type="EMBL" id="KER21011.1"/>
    </source>
</evidence>
<dbReference type="RefSeq" id="XP_009175234.1">
    <property type="nucleotide sequence ID" value="XM_009176970.1"/>
</dbReference>
<organism evidence="1 2">
    <name type="scientific">Opisthorchis viverrini</name>
    <name type="common">Southeast Asian liver fluke</name>
    <dbReference type="NCBI Taxonomy" id="6198"/>
    <lineage>
        <taxon>Eukaryota</taxon>
        <taxon>Metazoa</taxon>
        <taxon>Spiralia</taxon>
        <taxon>Lophotrochozoa</taxon>
        <taxon>Platyhelminthes</taxon>
        <taxon>Trematoda</taxon>
        <taxon>Digenea</taxon>
        <taxon>Opisthorchiida</taxon>
        <taxon>Opisthorchiata</taxon>
        <taxon>Opisthorchiidae</taxon>
        <taxon>Opisthorchis</taxon>
    </lineage>
</organism>
<dbReference type="AlphaFoldDB" id="A0A074Z1T8"/>
<sequence length="102" mass="11295">MTTVVNMVSLNDASQPMYCSPVTSQNAATDFTAPPVEFVCTAYDDWTWIAYNTQFVRINNSSTTNGVMHKNAQLGRLNTANAQLGGHLGLQSRRKNNDKRLL</sequence>
<evidence type="ECO:0000313" key="2">
    <source>
        <dbReference type="Proteomes" id="UP000054324"/>
    </source>
</evidence>
<name>A0A074Z1T8_OPIVI</name>
<reference evidence="1 2" key="1">
    <citation type="submission" date="2013-11" db="EMBL/GenBank/DDBJ databases">
        <title>Opisthorchis viverrini - life in the bile duct.</title>
        <authorList>
            <person name="Young N.D."/>
            <person name="Nagarajan N."/>
            <person name="Lin S.J."/>
            <person name="Korhonen P.K."/>
            <person name="Jex A.R."/>
            <person name="Hall R.S."/>
            <person name="Safavi-Hemami H."/>
            <person name="Kaewkong W."/>
            <person name="Bertrand D."/>
            <person name="Gao S."/>
            <person name="Seet Q."/>
            <person name="Wongkham S."/>
            <person name="Teh B.T."/>
            <person name="Wongkham C."/>
            <person name="Intapan P.M."/>
            <person name="Maleewong W."/>
            <person name="Yang X."/>
            <person name="Hu M."/>
            <person name="Wang Z."/>
            <person name="Hofmann A."/>
            <person name="Sternberg P.W."/>
            <person name="Tan P."/>
            <person name="Wang J."/>
            <person name="Gasser R.B."/>
        </authorList>
    </citation>
    <scope>NUCLEOTIDE SEQUENCE [LARGE SCALE GENOMIC DNA]</scope>
</reference>
<gene>
    <name evidence="1" type="ORF">T265_10562</name>
</gene>
<accession>A0A074Z1T8</accession>
<dbReference type="CTD" id="20324730"/>